<evidence type="ECO:0000313" key="3">
    <source>
        <dbReference type="Proteomes" id="UP000005237"/>
    </source>
</evidence>
<protein>
    <submittedName>
        <fullName evidence="2">Uncharacterized protein</fullName>
    </submittedName>
</protein>
<organism evidence="2 3">
    <name type="scientific">Caenorhabditis japonica</name>
    <dbReference type="NCBI Taxonomy" id="281687"/>
    <lineage>
        <taxon>Eukaryota</taxon>
        <taxon>Metazoa</taxon>
        <taxon>Ecdysozoa</taxon>
        <taxon>Nematoda</taxon>
        <taxon>Chromadorea</taxon>
        <taxon>Rhabditida</taxon>
        <taxon>Rhabditina</taxon>
        <taxon>Rhabditomorpha</taxon>
        <taxon>Rhabditoidea</taxon>
        <taxon>Rhabditidae</taxon>
        <taxon>Peloderinae</taxon>
        <taxon>Caenorhabditis</taxon>
    </lineage>
</organism>
<keyword evidence="3" id="KW-1185">Reference proteome</keyword>
<evidence type="ECO:0000256" key="1">
    <source>
        <dbReference type="SAM" id="Phobius"/>
    </source>
</evidence>
<reference evidence="3" key="1">
    <citation type="submission" date="2010-08" db="EMBL/GenBank/DDBJ databases">
        <authorList>
            <consortium name="Caenorhabditis japonica Sequencing Consortium"/>
            <person name="Wilson R.K."/>
        </authorList>
    </citation>
    <scope>NUCLEOTIDE SEQUENCE [LARGE SCALE GENOMIC DNA]</scope>
    <source>
        <strain evidence="3">DF5081</strain>
    </source>
</reference>
<evidence type="ECO:0000313" key="2">
    <source>
        <dbReference type="EnsemblMetazoa" id="CJA33102.1"/>
    </source>
</evidence>
<proteinExistence type="predicted"/>
<name>A0A8R1IC69_CAEJA</name>
<dbReference type="Proteomes" id="UP000005237">
    <property type="component" value="Unassembled WGS sequence"/>
</dbReference>
<feature type="transmembrane region" description="Helical" evidence="1">
    <location>
        <begin position="41"/>
        <end position="68"/>
    </location>
</feature>
<sequence>MEGRYPKALYVQRSATVIGCVRVFSAYEQREKCDALLFYSAFVYCVLSLALIVIFIIFLACSCILFCIGGNSNK</sequence>
<dbReference type="EnsemblMetazoa" id="CJA33102.1">
    <property type="protein sequence ID" value="CJA33102.1"/>
    <property type="gene ID" value="WBGene00208949"/>
</dbReference>
<accession>A0A8R1IC69</accession>
<keyword evidence="1" id="KW-1133">Transmembrane helix</keyword>
<reference evidence="2" key="2">
    <citation type="submission" date="2022-06" db="UniProtKB">
        <authorList>
            <consortium name="EnsemblMetazoa"/>
        </authorList>
    </citation>
    <scope>IDENTIFICATION</scope>
    <source>
        <strain evidence="2">DF5081</strain>
    </source>
</reference>
<keyword evidence="1" id="KW-0472">Membrane</keyword>
<keyword evidence="1" id="KW-0812">Transmembrane</keyword>
<dbReference type="AlphaFoldDB" id="A0A8R1IC69"/>